<dbReference type="InterPro" id="IPR013780">
    <property type="entry name" value="Glyco_hydro_b"/>
</dbReference>
<dbReference type="SUPFAM" id="SSF51445">
    <property type="entry name" value="(Trans)glycosidases"/>
    <property type="match status" value="1"/>
</dbReference>
<evidence type="ECO:0000259" key="5">
    <source>
        <dbReference type="Pfam" id="PF13802"/>
    </source>
</evidence>
<organism evidence="8 9">
    <name type="scientific">Sphingobacterium gobiense</name>
    <dbReference type="NCBI Taxonomy" id="1382456"/>
    <lineage>
        <taxon>Bacteria</taxon>
        <taxon>Pseudomonadati</taxon>
        <taxon>Bacteroidota</taxon>
        <taxon>Sphingobacteriia</taxon>
        <taxon>Sphingobacteriales</taxon>
        <taxon>Sphingobacteriaceae</taxon>
        <taxon>Sphingobacterium</taxon>
    </lineage>
</organism>
<evidence type="ECO:0000256" key="2">
    <source>
        <dbReference type="RuleBase" id="RU361185"/>
    </source>
</evidence>
<gene>
    <name evidence="8" type="ORF">C5749_05505</name>
</gene>
<feature type="domain" description="Glycosyl hydrolase family 31 C-terminal" evidence="7">
    <location>
        <begin position="588"/>
        <end position="669"/>
    </location>
</feature>
<feature type="domain" description="Glycoside hydrolase family 31 TIM barrel" evidence="4">
    <location>
        <begin position="283"/>
        <end position="579"/>
    </location>
</feature>
<reference evidence="8 9" key="1">
    <citation type="submission" date="2018-02" db="EMBL/GenBank/DDBJ databases">
        <title>The draft genome of Sphingobacterium gobiense H7.</title>
        <authorList>
            <person name="Li L."/>
            <person name="Liu L."/>
            <person name="Zhang X."/>
            <person name="Wang T."/>
            <person name="Liang L."/>
        </authorList>
    </citation>
    <scope>NUCLEOTIDE SEQUENCE [LARGE SCALE GENOMIC DNA]</scope>
    <source>
        <strain evidence="8 9">ACCC 05757</strain>
    </source>
</reference>
<dbReference type="Gene3D" id="2.60.40.1760">
    <property type="entry name" value="glycosyl hydrolase (family 31)"/>
    <property type="match status" value="1"/>
</dbReference>
<comment type="caution">
    <text evidence="8">The sequence shown here is derived from an EMBL/GenBank/DDBJ whole genome shotgun (WGS) entry which is preliminary data.</text>
</comment>
<dbReference type="EMBL" id="PVBS01000001">
    <property type="protein sequence ID" value="PRD56687.1"/>
    <property type="molecule type" value="Genomic_DNA"/>
</dbReference>
<dbReference type="Proteomes" id="UP000238642">
    <property type="component" value="Unassembled WGS sequence"/>
</dbReference>
<dbReference type="InterPro" id="IPR000322">
    <property type="entry name" value="Glyco_hydro_31_TIM"/>
</dbReference>
<dbReference type="Pfam" id="PF13802">
    <property type="entry name" value="Gal_mutarotas_2"/>
    <property type="match status" value="1"/>
</dbReference>
<dbReference type="PANTHER" id="PTHR43863">
    <property type="entry name" value="HYDROLASE, PUTATIVE (AFU_ORTHOLOGUE AFUA_1G03140)-RELATED"/>
    <property type="match status" value="1"/>
</dbReference>
<dbReference type="InterPro" id="IPR017853">
    <property type="entry name" value="GH"/>
</dbReference>
<comment type="similarity">
    <text evidence="1 2">Belongs to the glycosyl hydrolase 31 family.</text>
</comment>
<evidence type="ECO:0008006" key="10">
    <source>
        <dbReference type="Google" id="ProtNLM"/>
    </source>
</evidence>
<evidence type="ECO:0000256" key="3">
    <source>
        <dbReference type="SAM" id="SignalP"/>
    </source>
</evidence>
<dbReference type="GO" id="GO:0030246">
    <property type="term" value="F:carbohydrate binding"/>
    <property type="evidence" value="ECO:0007669"/>
    <property type="project" value="InterPro"/>
</dbReference>
<dbReference type="InterPro" id="IPR011013">
    <property type="entry name" value="Gal_mutarotase_sf_dom"/>
</dbReference>
<evidence type="ECO:0000259" key="7">
    <source>
        <dbReference type="Pfam" id="PF21365"/>
    </source>
</evidence>
<evidence type="ECO:0000256" key="1">
    <source>
        <dbReference type="ARBA" id="ARBA00007806"/>
    </source>
</evidence>
<feature type="domain" description="Glycoside hydrolase family 31 N-terminal" evidence="5">
    <location>
        <begin position="43"/>
        <end position="241"/>
    </location>
</feature>
<evidence type="ECO:0000259" key="6">
    <source>
        <dbReference type="Pfam" id="PF17137"/>
    </source>
</evidence>
<keyword evidence="9" id="KW-1185">Reference proteome</keyword>
<evidence type="ECO:0000313" key="8">
    <source>
        <dbReference type="EMBL" id="PRD56687.1"/>
    </source>
</evidence>
<dbReference type="InterPro" id="IPR048395">
    <property type="entry name" value="Glyco_hydro_31_C"/>
</dbReference>
<name>A0A2S9JTS0_9SPHI</name>
<dbReference type="Gene3D" id="3.20.20.80">
    <property type="entry name" value="Glycosidases"/>
    <property type="match status" value="1"/>
</dbReference>
<dbReference type="Pfam" id="PF21365">
    <property type="entry name" value="Glyco_hydro_31_3rd"/>
    <property type="match status" value="1"/>
</dbReference>
<dbReference type="InterPro" id="IPR025887">
    <property type="entry name" value="Glyco_hydro_31_N_dom"/>
</dbReference>
<sequence length="800" mass="91786">MMNMKWKLALRMGWLAMIALSCSLGMRSFGQGHTIELANGNFLNIQACNDQTFRIRVSPSNSFPETLMERYDIVKKNWNNETKVTKQGSDYRLTTSRNRLEINGEDGEITLRSLSGSEIITRLSVLEKGDKTYKVLHEAVSDYEQALTKKEIIGDTTSEDRHSKVVKQGEIRLEPAIMQLSITPEERFYGGGAASRKAIQHRGALLRIWATYQQSDMVAPFLVSSRGWGIFNNTTALNYFDVGNFKDDQLYVYNTDGTVDFYLMSGQSLENTIDLYTTITGKPYLLPKWAYGLAFGGNMMEDQFRMLDNAVRFRAENIPVDVYWIEPQWMAKFYDYSTEKDWDLSKFPAYFFWQKGEGNRYENKQLFLSKLRQLGYHVALWLCIDHDLSIEEEDHLAALQGGKQSGEAHWFPHLMKFVDQGIDGFKLDPGRTLDEHPDRVYHNGYTDREMHNLNQVLLPKQMYRVFREHTGVRSFHHYCGGYAGSQHWGASTAGDNGGGRDALYDQLNLGLSGFLNTSADVLDAVEDVKAGFHFGFFLPWVQINSWASMHYPWYFSSEYKETFRFYARLRNSLLPYIYSTAIHGSQTGMPILRAMPLVFPQDKEVENMTTQFMFGEHLLVSAFTDSVYLPAGKWVNYWWGEKVKGGQTVSPRIPAHTGGQLFVKAGAIIPFQKPMQYVGQHPLDTLILKVYPEGKSSYILLEDDGESFDFEQGAISRTHFECHEKQKEIEFTISPTGGAYKGMPDRRAYEILFNIDRKPNRIELNGLVLQTWEMKEGVLLVSVPQSDMHKHQLLKILMED</sequence>
<dbReference type="PROSITE" id="PS51257">
    <property type="entry name" value="PROKAR_LIPOPROTEIN"/>
    <property type="match status" value="1"/>
</dbReference>
<feature type="signal peptide" evidence="3">
    <location>
        <begin position="1"/>
        <end position="21"/>
    </location>
</feature>
<dbReference type="AlphaFoldDB" id="A0A2S9JTS0"/>
<dbReference type="SUPFAM" id="SSF51011">
    <property type="entry name" value="Glycosyl hydrolase domain"/>
    <property type="match status" value="1"/>
</dbReference>
<dbReference type="Gene3D" id="2.60.40.1180">
    <property type="entry name" value="Golgi alpha-mannosidase II"/>
    <property type="match status" value="2"/>
</dbReference>
<dbReference type="OrthoDB" id="176168at2"/>
<dbReference type="Pfam" id="PF17137">
    <property type="entry name" value="DUF5110"/>
    <property type="match status" value="1"/>
</dbReference>
<dbReference type="GO" id="GO:0005975">
    <property type="term" value="P:carbohydrate metabolic process"/>
    <property type="evidence" value="ECO:0007669"/>
    <property type="project" value="InterPro"/>
</dbReference>
<dbReference type="InterPro" id="IPR033403">
    <property type="entry name" value="DUF5110"/>
</dbReference>
<keyword evidence="2" id="KW-0378">Hydrolase</keyword>
<dbReference type="CDD" id="cd14752">
    <property type="entry name" value="GH31_N"/>
    <property type="match status" value="1"/>
</dbReference>
<dbReference type="Pfam" id="PF01055">
    <property type="entry name" value="Glyco_hydro_31_2nd"/>
    <property type="match status" value="1"/>
</dbReference>
<feature type="chain" id="PRO_5015430353" description="DUF5110 domain-containing protein" evidence="3">
    <location>
        <begin position="22"/>
        <end position="800"/>
    </location>
</feature>
<dbReference type="PANTHER" id="PTHR43863:SF2">
    <property type="entry name" value="MALTASE-GLUCOAMYLASE"/>
    <property type="match status" value="1"/>
</dbReference>
<proteinExistence type="inferred from homology"/>
<feature type="domain" description="DUF5110" evidence="6">
    <location>
        <begin position="685"/>
        <end position="754"/>
    </location>
</feature>
<keyword evidence="3" id="KW-0732">Signal</keyword>
<keyword evidence="2" id="KW-0326">Glycosidase</keyword>
<accession>A0A2S9JTS0</accession>
<dbReference type="InterPro" id="IPR051816">
    <property type="entry name" value="Glycosyl_Hydrolase_31"/>
</dbReference>
<dbReference type="SUPFAM" id="SSF74650">
    <property type="entry name" value="Galactose mutarotase-like"/>
    <property type="match status" value="1"/>
</dbReference>
<evidence type="ECO:0000259" key="4">
    <source>
        <dbReference type="Pfam" id="PF01055"/>
    </source>
</evidence>
<dbReference type="GO" id="GO:0004553">
    <property type="term" value="F:hydrolase activity, hydrolyzing O-glycosyl compounds"/>
    <property type="evidence" value="ECO:0007669"/>
    <property type="project" value="InterPro"/>
</dbReference>
<protein>
    <recommendedName>
        <fullName evidence="10">DUF5110 domain-containing protein</fullName>
    </recommendedName>
</protein>
<evidence type="ECO:0000313" key="9">
    <source>
        <dbReference type="Proteomes" id="UP000238642"/>
    </source>
</evidence>